<organism evidence="1">
    <name type="scientific">Aspergillus niger</name>
    <dbReference type="NCBI Taxonomy" id="5061"/>
    <lineage>
        <taxon>Eukaryota</taxon>
        <taxon>Fungi</taxon>
        <taxon>Dikarya</taxon>
        <taxon>Ascomycota</taxon>
        <taxon>Pezizomycotina</taxon>
        <taxon>Eurotiomycetes</taxon>
        <taxon>Eurotiomycetidae</taxon>
        <taxon>Eurotiales</taxon>
        <taxon>Aspergillaceae</taxon>
        <taxon>Aspergillus</taxon>
        <taxon>Aspergillus subgen. Circumdati</taxon>
    </lineage>
</organism>
<gene>
    <name evidence="1" type="ORF">An14g03900</name>
</gene>
<dbReference type="RefSeq" id="XP_059604678.1">
    <property type="nucleotide sequence ID" value="XM_059744202.1"/>
</dbReference>
<dbReference type="KEGG" id="ang:An14g03900"/>
<proteinExistence type="predicted"/>
<reference evidence="1" key="2">
    <citation type="submission" date="2025-08" db="UniProtKB">
        <authorList>
            <consortium name="RefSeq"/>
        </authorList>
    </citation>
    <scope>IDENTIFICATION</scope>
</reference>
<evidence type="ECO:0000313" key="1">
    <source>
        <dbReference type="RefSeq" id="XP_059604678.1"/>
    </source>
</evidence>
<dbReference type="VEuPathDB" id="FungiDB:An14g03900"/>
<name>A0AAJ8BXB6_ASPNG</name>
<sequence length="141" mass="15086">MRIRMNSEKWGLSINAGYDRPGEKCASQVFLEINLWAIGNDNADDGPAAHQAKIKVSWQFGALVVDPDHGARAPQPLAYSPRYGEGDVISPVIGRATYVALGGVYTENDVKEGTRSMLECISPSGRASIHPALGLGATYSP</sequence>
<protein>
    <submittedName>
        <fullName evidence="1">Uncharacterized protein</fullName>
    </submittedName>
</protein>
<dbReference type="AlphaFoldDB" id="A0AAJ8BXB6"/>
<dbReference type="GeneID" id="84592972"/>
<accession>A0AAJ8BXB6</accession>
<reference evidence="1" key="1">
    <citation type="submission" date="2025-02" db="EMBL/GenBank/DDBJ databases">
        <authorList>
            <consortium name="NCBI Genome Project"/>
        </authorList>
    </citation>
    <scope>NUCLEOTIDE SEQUENCE</scope>
</reference>